<feature type="transmembrane region" description="Helical" evidence="8">
    <location>
        <begin position="180"/>
        <end position="200"/>
    </location>
</feature>
<feature type="domain" description="ABC transmembrane type-1" evidence="10">
    <location>
        <begin position="38"/>
        <end position="327"/>
    </location>
</feature>
<name>A0A1W6Z7M8_9BORD</name>
<evidence type="ECO:0000313" key="12">
    <source>
        <dbReference type="Proteomes" id="UP000194161"/>
    </source>
</evidence>
<dbReference type="SMART" id="SM00382">
    <property type="entry name" value="AAA"/>
    <property type="match status" value="1"/>
</dbReference>
<dbReference type="InterPro" id="IPR011527">
    <property type="entry name" value="ABC1_TM_dom"/>
</dbReference>
<dbReference type="RefSeq" id="WP_086077198.1">
    <property type="nucleotide sequence ID" value="NZ_CP021111.1"/>
</dbReference>
<dbReference type="PANTHER" id="PTHR24221">
    <property type="entry name" value="ATP-BINDING CASSETTE SUB-FAMILY B"/>
    <property type="match status" value="1"/>
</dbReference>
<keyword evidence="4" id="KW-0547">Nucleotide-binding</keyword>
<evidence type="ECO:0000256" key="3">
    <source>
        <dbReference type="ARBA" id="ARBA00022692"/>
    </source>
</evidence>
<dbReference type="GO" id="GO:0140359">
    <property type="term" value="F:ABC-type transporter activity"/>
    <property type="evidence" value="ECO:0007669"/>
    <property type="project" value="InterPro"/>
</dbReference>
<dbReference type="CDD" id="cd03228">
    <property type="entry name" value="ABCC_MRP_Like"/>
    <property type="match status" value="1"/>
</dbReference>
<dbReference type="AlphaFoldDB" id="A0A1W6Z7M8"/>
<dbReference type="InterPro" id="IPR003439">
    <property type="entry name" value="ABC_transporter-like_ATP-bd"/>
</dbReference>
<dbReference type="GO" id="GO:0042883">
    <property type="term" value="P:cysteine transport"/>
    <property type="evidence" value="ECO:0007669"/>
    <property type="project" value="InterPro"/>
</dbReference>
<dbReference type="Gene3D" id="1.20.1560.10">
    <property type="entry name" value="ABC transporter type 1, transmembrane domain"/>
    <property type="match status" value="1"/>
</dbReference>
<reference evidence="11 12" key="1">
    <citation type="submission" date="2017-05" db="EMBL/GenBank/DDBJ databases">
        <title>Complete and WGS of Bordetella genogroups.</title>
        <authorList>
            <person name="Spilker T."/>
            <person name="LiPuma J."/>
        </authorList>
    </citation>
    <scope>NUCLEOTIDE SEQUENCE [LARGE SCALE GENOMIC DNA]</scope>
    <source>
        <strain evidence="11 12">AU7206</strain>
    </source>
</reference>
<keyword evidence="2" id="KW-1003">Cell membrane</keyword>
<keyword evidence="7 8" id="KW-0472">Membrane</keyword>
<dbReference type="CDD" id="cd18584">
    <property type="entry name" value="ABC_6TM_AarD_CydD"/>
    <property type="match status" value="1"/>
</dbReference>
<dbReference type="Gene3D" id="3.40.50.300">
    <property type="entry name" value="P-loop containing nucleotide triphosphate hydrolases"/>
    <property type="match status" value="1"/>
</dbReference>
<sequence>MSGAPGIEHDPSAALGRPTRAQTRWLAGRARAARMPLAVAAAAPLVGGALLVVQAWLLARVLDAAIIQDAARGELIGPLAAIAALILLRAGLAWAGERAGALAAERIKRQVRQALFGRLLQAGPQWTRRRASGELASAVVEQVEALDGFFSRYLPAMGAAAVLPVAFAVVLLPVDIVSGLLLLVTAPLIPLFMALVGWGAEAASRRHLRAFARLSGFFADRLRGLSTLKLYGRAEAEARAVADASAALRERTMAVLRVAFLSSAVLEFFAALGVAGVAVYIGLTYLGFIDIRSQALTLQAGFFCLLMAPEVYAPLRLFAAHYHDRAAARAAVTQIEQAFEGLPGDAAADDGAPGSPAAGASAHALAIAAGGGARVRARDLLVMAPGRAQPILRGLDLSLAPGEHVALMGASGAGKSTLLEALCRLRDGADSIALDDVALPRWDEAALRGRVALIGQKPYLYEGSIADNIRLARPDAGDAEVAEAARRACVLEFTQSMPHGLQTRLASRGRGLSGGQAQRVALARLFLRDPGLILLDEPTSHLDAETQARVLDALLAFARGRTMLLATHSETVARRLPRRVFLHAGRLVEVSA</sequence>
<dbReference type="GO" id="GO:0034040">
    <property type="term" value="F:ATPase-coupled lipid transmembrane transporter activity"/>
    <property type="evidence" value="ECO:0007669"/>
    <property type="project" value="TreeGrafter"/>
</dbReference>
<dbReference type="STRING" id="463040.CAL15_02540"/>
<evidence type="ECO:0000259" key="10">
    <source>
        <dbReference type="PROSITE" id="PS50929"/>
    </source>
</evidence>
<dbReference type="InterPro" id="IPR014216">
    <property type="entry name" value="ABC_transptr_CydD"/>
</dbReference>
<comment type="subcellular location">
    <subcellularLocation>
        <location evidence="1">Cell membrane</location>
        <topology evidence="1">Multi-pass membrane protein</topology>
    </subcellularLocation>
</comment>
<evidence type="ECO:0000256" key="5">
    <source>
        <dbReference type="ARBA" id="ARBA00022840"/>
    </source>
</evidence>
<dbReference type="InterPro" id="IPR017871">
    <property type="entry name" value="ABC_transporter-like_CS"/>
</dbReference>
<dbReference type="PROSITE" id="PS50893">
    <property type="entry name" value="ABC_TRANSPORTER_2"/>
    <property type="match status" value="1"/>
</dbReference>
<dbReference type="InterPro" id="IPR003593">
    <property type="entry name" value="AAA+_ATPase"/>
</dbReference>
<dbReference type="SUPFAM" id="SSF52540">
    <property type="entry name" value="P-loop containing nucleoside triphosphate hydrolases"/>
    <property type="match status" value="1"/>
</dbReference>
<dbReference type="EMBL" id="CP021111">
    <property type="protein sequence ID" value="ARP93361.1"/>
    <property type="molecule type" value="Genomic_DNA"/>
</dbReference>
<evidence type="ECO:0000256" key="7">
    <source>
        <dbReference type="ARBA" id="ARBA00023136"/>
    </source>
</evidence>
<evidence type="ECO:0000313" key="11">
    <source>
        <dbReference type="EMBL" id="ARP93361.1"/>
    </source>
</evidence>
<dbReference type="SUPFAM" id="SSF90123">
    <property type="entry name" value="ABC transporter transmembrane region"/>
    <property type="match status" value="1"/>
</dbReference>
<dbReference type="Proteomes" id="UP000194161">
    <property type="component" value="Chromosome"/>
</dbReference>
<feature type="transmembrane region" description="Helical" evidence="8">
    <location>
        <begin position="37"/>
        <end position="59"/>
    </location>
</feature>
<keyword evidence="5" id="KW-0067">ATP-binding</keyword>
<accession>A0A1W6Z7M8</accession>
<keyword evidence="12" id="KW-1185">Reference proteome</keyword>
<dbReference type="GO" id="GO:0005886">
    <property type="term" value="C:plasma membrane"/>
    <property type="evidence" value="ECO:0007669"/>
    <property type="project" value="UniProtKB-SubCell"/>
</dbReference>
<feature type="transmembrane region" description="Helical" evidence="8">
    <location>
        <begin position="153"/>
        <end position="174"/>
    </location>
</feature>
<dbReference type="GO" id="GO:0005524">
    <property type="term" value="F:ATP binding"/>
    <property type="evidence" value="ECO:0007669"/>
    <property type="project" value="UniProtKB-KW"/>
</dbReference>
<feature type="domain" description="ABC transporter" evidence="9">
    <location>
        <begin position="375"/>
        <end position="592"/>
    </location>
</feature>
<organism evidence="11 12">
    <name type="scientific">Bordetella genomosp. 13</name>
    <dbReference type="NCBI Taxonomy" id="463040"/>
    <lineage>
        <taxon>Bacteria</taxon>
        <taxon>Pseudomonadati</taxon>
        <taxon>Pseudomonadota</taxon>
        <taxon>Betaproteobacteria</taxon>
        <taxon>Burkholderiales</taxon>
        <taxon>Alcaligenaceae</taxon>
        <taxon>Bordetella</taxon>
    </lineage>
</organism>
<evidence type="ECO:0000256" key="1">
    <source>
        <dbReference type="ARBA" id="ARBA00004651"/>
    </source>
</evidence>
<dbReference type="NCBIfam" id="TIGR02857">
    <property type="entry name" value="CydD"/>
    <property type="match status" value="1"/>
</dbReference>
<dbReference type="OrthoDB" id="9806127at2"/>
<feature type="transmembrane region" description="Helical" evidence="8">
    <location>
        <begin position="79"/>
        <end position="96"/>
    </location>
</feature>
<dbReference type="InterPro" id="IPR039421">
    <property type="entry name" value="Type_1_exporter"/>
</dbReference>
<evidence type="ECO:0000256" key="8">
    <source>
        <dbReference type="SAM" id="Phobius"/>
    </source>
</evidence>
<keyword evidence="3 8" id="KW-0812">Transmembrane</keyword>
<evidence type="ECO:0000259" key="9">
    <source>
        <dbReference type="PROSITE" id="PS50893"/>
    </source>
</evidence>
<dbReference type="PROSITE" id="PS00211">
    <property type="entry name" value="ABC_TRANSPORTER_1"/>
    <property type="match status" value="1"/>
</dbReference>
<feature type="transmembrane region" description="Helical" evidence="8">
    <location>
        <begin position="258"/>
        <end position="283"/>
    </location>
</feature>
<dbReference type="PANTHER" id="PTHR24221:SF261">
    <property type="entry name" value="GLUTATHIONE_L-CYSTEINE TRANSPORT SYSTEM ATP-BINDING_PERMEASE PROTEIN CYDD"/>
    <property type="match status" value="1"/>
</dbReference>
<evidence type="ECO:0000256" key="6">
    <source>
        <dbReference type="ARBA" id="ARBA00022989"/>
    </source>
</evidence>
<evidence type="ECO:0000256" key="2">
    <source>
        <dbReference type="ARBA" id="ARBA00022475"/>
    </source>
</evidence>
<dbReference type="GO" id="GO:0016887">
    <property type="term" value="F:ATP hydrolysis activity"/>
    <property type="evidence" value="ECO:0007669"/>
    <property type="project" value="InterPro"/>
</dbReference>
<dbReference type="Pfam" id="PF00005">
    <property type="entry name" value="ABC_tran"/>
    <property type="match status" value="1"/>
</dbReference>
<dbReference type="InterPro" id="IPR036640">
    <property type="entry name" value="ABC1_TM_sf"/>
</dbReference>
<keyword evidence="6 8" id="KW-1133">Transmembrane helix</keyword>
<dbReference type="InterPro" id="IPR027417">
    <property type="entry name" value="P-loop_NTPase"/>
</dbReference>
<gene>
    <name evidence="11" type="ORF">CAL15_02540</name>
</gene>
<protein>
    <submittedName>
        <fullName evidence="11">Thiol reductant ABC exporter subunit CydD</fullName>
    </submittedName>
</protein>
<dbReference type="KEGG" id="bgm:CAL15_02540"/>
<dbReference type="Pfam" id="PF00664">
    <property type="entry name" value="ABC_membrane"/>
    <property type="match status" value="1"/>
</dbReference>
<dbReference type="PROSITE" id="PS50929">
    <property type="entry name" value="ABC_TM1F"/>
    <property type="match status" value="1"/>
</dbReference>
<proteinExistence type="predicted"/>
<evidence type="ECO:0000256" key="4">
    <source>
        <dbReference type="ARBA" id="ARBA00022741"/>
    </source>
</evidence>